<name>A0A9I9EA79_CUCME</name>
<dbReference type="Gramene" id="MELO3C030939.2.1">
    <property type="protein sequence ID" value="MELO3C030939.2.1"/>
    <property type="gene ID" value="MELO3C030939.2"/>
</dbReference>
<dbReference type="AlphaFoldDB" id="A0A9I9EA79"/>
<dbReference type="EnsemblPlants" id="MELO3C030939.2.1">
    <property type="protein sequence ID" value="MELO3C030939.2.1"/>
    <property type="gene ID" value="MELO3C030939.2"/>
</dbReference>
<evidence type="ECO:0000313" key="1">
    <source>
        <dbReference type="EnsemblPlants" id="MELO3C030939.2.1"/>
    </source>
</evidence>
<proteinExistence type="predicted"/>
<sequence length="197" mass="22267">MGEPICMTLVVATGNKILQKKGTVIFFFTFFRKHERLNLLYELGLEVGKASNSDGFKSLETLPSSTIAATATEPSSSKVLLRFFADLCALLSLFVLFNYDVCWILELCLRMSLILPMMHGGNSIMILCSSFNSVRISSCSRKKQSYGYGFQNQIKVIPIQSRLEDKKVMIVNRIKKLRKKAALEPTDTVKVYFRSQD</sequence>
<reference evidence="1" key="1">
    <citation type="submission" date="2023-03" db="UniProtKB">
        <authorList>
            <consortium name="EnsemblPlants"/>
        </authorList>
    </citation>
    <scope>IDENTIFICATION</scope>
</reference>
<organism evidence="1">
    <name type="scientific">Cucumis melo</name>
    <name type="common">Muskmelon</name>
    <dbReference type="NCBI Taxonomy" id="3656"/>
    <lineage>
        <taxon>Eukaryota</taxon>
        <taxon>Viridiplantae</taxon>
        <taxon>Streptophyta</taxon>
        <taxon>Embryophyta</taxon>
        <taxon>Tracheophyta</taxon>
        <taxon>Spermatophyta</taxon>
        <taxon>Magnoliopsida</taxon>
        <taxon>eudicotyledons</taxon>
        <taxon>Gunneridae</taxon>
        <taxon>Pentapetalae</taxon>
        <taxon>rosids</taxon>
        <taxon>fabids</taxon>
        <taxon>Cucurbitales</taxon>
        <taxon>Cucurbitaceae</taxon>
        <taxon>Benincaseae</taxon>
        <taxon>Cucumis</taxon>
    </lineage>
</organism>
<protein>
    <submittedName>
        <fullName evidence="1">Uncharacterized protein</fullName>
    </submittedName>
</protein>
<accession>A0A9I9EA79</accession>